<reference evidence="1 2" key="1">
    <citation type="submission" date="2017-06" db="EMBL/GenBank/DDBJ databases">
        <title>Genome sequencing of cyanobaciteial culture collection at National Institute for Environmental Studies (NIES).</title>
        <authorList>
            <person name="Hirose Y."/>
            <person name="Shimura Y."/>
            <person name="Fujisawa T."/>
            <person name="Nakamura Y."/>
            <person name="Kawachi M."/>
        </authorList>
    </citation>
    <scope>NUCLEOTIDE SEQUENCE [LARGE SCALE GENOMIC DNA]</scope>
    <source>
        <strain evidence="1 2">NIES-267</strain>
    </source>
</reference>
<proteinExistence type="predicted"/>
<sequence length="407" mass="45934">MSEQPREFDAVLGGKTPPPVTGVVLGGIEGVKRRLESEIIDVRIKALSDGLKYGDEGLDLVIEALENDSLQVKGFASRLLKKWGGEKGKQALLEFDPYLYFTKLEDWEVEEFNPEVGIVNPENKAYVVNLDKLQLLIQDERVNEVEALICYLQDYDVYYEVSQEYDDLAEFLYNHREKLENLKALFVGDAQIDEFRKSYLGIGEITHLLSSFPNLEVLHLRGCCNELCSGVLGHNNLKTLVIETRDISDMSIKLLCSLNLPALEYFELWIGRDFENTCDNVIKSIKPILFSESFPNLSYLGIRSCEYADAVAEAITESSFMADFPVIDNLFVLDLSMGNLTDEGLDNLIGVTAISNLHTLNVSHNCVSQEFLEGVEHLLLHCWVISDYQEEIVDRGVGISRYSALHE</sequence>
<dbReference type="Gene3D" id="3.80.10.10">
    <property type="entry name" value="Ribonuclease Inhibitor"/>
    <property type="match status" value="1"/>
</dbReference>
<organism evidence="1 2">
    <name type="scientific">Calothrix parasitica NIES-267</name>
    <dbReference type="NCBI Taxonomy" id="1973488"/>
    <lineage>
        <taxon>Bacteria</taxon>
        <taxon>Bacillati</taxon>
        <taxon>Cyanobacteriota</taxon>
        <taxon>Cyanophyceae</taxon>
        <taxon>Nostocales</taxon>
        <taxon>Calotrichaceae</taxon>
        <taxon>Calothrix</taxon>
    </lineage>
</organism>
<dbReference type="InterPro" id="IPR032675">
    <property type="entry name" value="LRR_dom_sf"/>
</dbReference>
<dbReference type="SUPFAM" id="SSF52047">
    <property type="entry name" value="RNI-like"/>
    <property type="match status" value="1"/>
</dbReference>
<gene>
    <name evidence="1" type="ORF">NIES267_20940</name>
</gene>
<evidence type="ECO:0000313" key="1">
    <source>
        <dbReference type="EMBL" id="BAY82611.1"/>
    </source>
</evidence>
<dbReference type="AlphaFoldDB" id="A0A1Z4LN08"/>
<evidence type="ECO:0000313" key="2">
    <source>
        <dbReference type="Proteomes" id="UP000218418"/>
    </source>
</evidence>
<dbReference type="Proteomes" id="UP000218418">
    <property type="component" value="Chromosome"/>
</dbReference>
<dbReference type="EMBL" id="AP018227">
    <property type="protein sequence ID" value="BAY82611.1"/>
    <property type="molecule type" value="Genomic_DNA"/>
</dbReference>
<accession>A0A1Z4LN08</accession>
<dbReference type="OrthoDB" id="571184at2"/>
<protein>
    <submittedName>
        <fullName evidence="1">Leucine rich repeat variant</fullName>
    </submittedName>
</protein>
<keyword evidence="2" id="KW-1185">Reference proteome</keyword>
<name>A0A1Z4LN08_9CYAN</name>